<evidence type="ECO:0000313" key="3">
    <source>
        <dbReference type="Proteomes" id="UP000660611"/>
    </source>
</evidence>
<dbReference type="GO" id="GO:0005525">
    <property type="term" value="F:GTP binding"/>
    <property type="evidence" value="ECO:0007669"/>
    <property type="project" value="InterPro"/>
</dbReference>
<organism evidence="2 3">
    <name type="scientific">Dactylosporangium siamense</name>
    <dbReference type="NCBI Taxonomy" id="685454"/>
    <lineage>
        <taxon>Bacteria</taxon>
        <taxon>Bacillati</taxon>
        <taxon>Actinomycetota</taxon>
        <taxon>Actinomycetes</taxon>
        <taxon>Micromonosporales</taxon>
        <taxon>Micromonosporaceae</taxon>
        <taxon>Dactylosporangium</taxon>
    </lineage>
</organism>
<feature type="region of interest" description="Disordered" evidence="1">
    <location>
        <begin position="49"/>
        <end position="80"/>
    </location>
</feature>
<dbReference type="GO" id="GO:0000028">
    <property type="term" value="P:ribosomal small subunit assembly"/>
    <property type="evidence" value="ECO:0007669"/>
    <property type="project" value="TreeGrafter"/>
</dbReference>
<dbReference type="InterPro" id="IPR027417">
    <property type="entry name" value="P-loop_NTPase"/>
</dbReference>
<keyword evidence="3" id="KW-1185">Reference proteome</keyword>
<gene>
    <name evidence="2" type="ORF">Dsi01nite_045110</name>
</gene>
<dbReference type="GO" id="GO:0043024">
    <property type="term" value="F:ribosomal small subunit binding"/>
    <property type="evidence" value="ECO:0007669"/>
    <property type="project" value="TreeGrafter"/>
</dbReference>
<proteinExistence type="predicted"/>
<name>A0A919PKH5_9ACTN</name>
<reference evidence="2" key="1">
    <citation type="submission" date="2021-01" db="EMBL/GenBank/DDBJ databases">
        <title>Whole genome shotgun sequence of Dactylosporangium siamense NBRC 106093.</title>
        <authorList>
            <person name="Komaki H."/>
            <person name="Tamura T."/>
        </authorList>
    </citation>
    <scope>NUCLEOTIDE SEQUENCE</scope>
    <source>
        <strain evidence="2">NBRC 106093</strain>
    </source>
</reference>
<evidence type="ECO:0000313" key="2">
    <source>
        <dbReference type="EMBL" id="GIG46470.1"/>
    </source>
</evidence>
<comment type="caution">
    <text evidence="2">The sequence shown here is derived from an EMBL/GenBank/DDBJ whole genome shotgun (WGS) entry which is preliminary data.</text>
</comment>
<dbReference type="GO" id="GO:0019843">
    <property type="term" value="F:rRNA binding"/>
    <property type="evidence" value="ECO:0007669"/>
    <property type="project" value="TreeGrafter"/>
</dbReference>
<sequence length="650" mass="67942">MSPAQLVTPTGPLWEVLGEIALGDIDAYGHCMALDSDIVHALPVTTQGESVSARSTAASPSADDPSTGRPPRAREPERSPVADLVQALVDLRDLGKATRYALPLPSAERATEVAAAMVGQLDDYLLPRLDRLDAPLLVVVGGSTGAGKSTLVNSLIRTPVSPAGVLRPTTRAPVLVCHPTDMSWFSKANVLPSLTRTSGASSDARTLQVVSAPALSAGLALLDAPDIDSVVDANRQLASQLLAAADLWLFVTTAARYADAVPWGMLRTARNRGTAIALVLDRVPGGGAADEIGPHLTSMLQEQDLGGVPLFILPEARLDSQGLLSEAQVAPLRDWFGKLARSAEARAAVVRQTVGGAVDALTMDVGVLASAAEDQVTAGKALDDAVRGSYRAATSSVEQGIHDGALLRGEVLARWQELVGTGDIMRALQARVGRARDRIIAALTGRPAPGERFQEAIGSGLAILLKGAATDAAERAGVAWKAHPAGAALLDAAPNLTRPSDDLDDRIARLTRDWQRSVLDLVRTEAGDKRVLARASAYAVNATGLLVMVSVFAATAFIPTGLEIVVAGGTTVTAQKVLEAIFGDQAVRSLAERARQDLLERVGALFDEEAGRYRSALAGAGIDDDFAGRLRAASTAVQLARADVRLESKK</sequence>
<dbReference type="PANTHER" id="PTHR42698">
    <property type="entry name" value="GTPASE ERA"/>
    <property type="match status" value="1"/>
</dbReference>
<protein>
    <submittedName>
        <fullName evidence="2">ABC transporter</fullName>
    </submittedName>
</protein>
<dbReference type="Gene3D" id="3.40.50.300">
    <property type="entry name" value="P-loop containing nucleotide triphosphate hydrolases"/>
    <property type="match status" value="1"/>
</dbReference>
<dbReference type="InterPro" id="IPR005662">
    <property type="entry name" value="GTPase_Era-like"/>
</dbReference>
<dbReference type="AlphaFoldDB" id="A0A919PKH5"/>
<accession>A0A919PKH5</accession>
<dbReference type="Proteomes" id="UP000660611">
    <property type="component" value="Unassembled WGS sequence"/>
</dbReference>
<feature type="compositionally biased region" description="Low complexity" evidence="1">
    <location>
        <begin position="50"/>
        <end position="70"/>
    </location>
</feature>
<dbReference type="SUPFAM" id="SSF52540">
    <property type="entry name" value="P-loop containing nucleoside triphosphate hydrolases"/>
    <property type="match status" value="1"/>
</dbReference>
<dbReference type="EMBL" id="BONQ01000071">
    <property type="protein sequence ID" value="GIG46470.1"/>
    <property type="molecule type" value="Genomic_DNA"/>
</dbReference>
<dbReference type="PANTHER" id="PTHR42698:SF1">
    <property type="entry name" value="GTPASE ERA, MITOCHONDRIAL"/>
    <property type="match status" value="1"/>
</dbReference>
<dbReference type="GO" id="GO:0005829">
    <property type="term" value="C:cytosol"/>
    <property type="evidence" value="ECO:0007669"/>
    <property type="project" value="TreeGrafter"/>
</dbReference>
<evidence type="ECO:0000256" key="1">
    <source>
        <dbReference type="SAM" id="MobiDB-lite"/>
    </source>
</evidence>